<dbReference type="RefSeq" id="WP_283431889.1">
    <property type="nucleotide sequence ID" value="NZ_FXUG01000003.1"/>
</dbReference>
<gene>
    <name evidence="4" type="ORF">SAMN06265222_10379</name>
</gene>
<dbReference type="PROSITE" id="PS50222">
    <property type="entry name" value="EF_HAND_2"/>
    <property type="match status" value="1"/>
</dbReference>
<feature type="chain" id="PRO_5047389290" description="EF-hand domain-containing protein" evidence="2">
    <location>
        <begin position="25"/>
        <end position="180"/>
    </location>
</feature>
<dbReference type="Gene3D" id="1.10.238.10">
    <property type="entry name" value="EF-hand"/>
    <property type="match status" value="1"/>
</dbReference>
<dbReference type="Proteomes" id="UP001158067">
    <property type="component" value="Unassembled WGS sequence"/>
</dbReference>
<dbReference type="InterPro" id="IPR011992">
    <property type="entry name" value="EF-hand-dom_pair"/>
</dbReference>
<feature type="region of interest" description="Disordered" evidence="1">
    <location>
        <begin position="21"/>
        <end position="180"/>
    </location>
</feature>
<dbReference type="EMBL" id="FXUG01000003">
    <property type="protein sequence ID" value="SMP50337.1"/>
    <property type="molecule type" value="Genomic_DNA"/>
</dbReference>
<evidence type="ECO:0000313" key="5">
    <source>
        <dbReference type="Proteomes" id="UP001158067"/>
    </source>
</evidence>
<feature type="compositionally biased region" description="Basic and acidic residues" evidence="1">
    <location>
        <begin position="150"/>
        <end position="164"/>
    </location>
</feature>
<evidence type="ECO:0000256" key="2">
    <source>
        <dbReference type="SAM" id="SignalP"/>
    </source>
</evidence>
<evidence type="ECO:0000256" key="1">
    <source>
        <dbReference type="SAM" id="MobiDB-lite"/>
    </source>
</evidence>
<feature type="signal peptide" evidence="2">
    <location>
        <begin position="1"/>
        <end position="24"/>
    </location>
</feature>
<evidence type="ECO:0000313" key="4">
    <source>
        <dbReference type="EMBL" id="SMP50337.1"/>
    </source>
</evidence>
<dbReference type="SMART" id="SM00054">
    <property type="entry name" value="EFh"/>
    <property type="match status" value="1"/>
</dbReference>
<comment type="caution">
    <text evidence="4">The sequence shown here is derived from an EMBL/GenBank/DDBJ whole genome shotgun (WGS) entry which is preliminary data.</text>
</comment>
<dbReference type="PROSITE" id="PS00018">
    <property type="entry name" value="EF_HAND_1"/>
    <property type="match status" value="1"/>
</dbReference>
<protein>
    <recommendedName>
        <fullName evidence="3">EF-hand domain-containing protein</fullName>
    </recommendedName>
</protein>
<dbReference type="InterPro" id="IPR002048">
    <property type="entry name" value="EF_hand_dom"/>
</dbReference>
<dbReference type="SUPFAM" id="SSF47473">
    <property type="entry name" value="EF-hand"/>
    <property type="match status" value="1"/>
</dbReference>
<keyword evidence="5" id="KW-1185">Reference proteome</keyword>
<accession>A0ABY1PVW5</accession>
<proteinExistence type="predicted"/>
<evidence type="ECO:0000259" key="3">
    <source>
        <dbReference type="PROSITE" id="PS50222"/>
    </source>
</evidence>
<dbReference type="InterPro" id="IPR018247">
    <property type="entry name" value="EF_Hand_1_Ca_BS"/>
</dbReference>
<name>A0ABY1PVW5_9BACT</name>
<feature type="domain" description="EF-hand" evidence="3">
    <location>
        <begin position="81"/>
        <end position="116"/>
    </location>
</feature>
<feature type="compositionally biased region" description="Basic and acidic residues" evidence="1">
    <location>
        <begin position="93"/>
        <end position="103"/>
    </location>
</feature>
<keyword evidence="2" id="KW-0732">Signal</keyword>
<sequence length="180" mass="19585">MKRIFLFLASVALVVPSIGGTVHADDDNQNSVPPKQGWEAGEGRRGEGMRRERFRGDATRGRDGENRRPDGAASGAALNLDPAKIAERMMQSFDKDGDQKLDQTELTAMLTSLRERRGGREGGAGLGNARDGAAQRQTGRMQRGQGDAQRGNREFKSRRPKGDTEDAQPGGEVPQRPDEV</sequence>
<reference evidence="4 5" key="1">
    <citation type="submission" date="2017-05" db="EMBL/GenBank/DDBJ databases">
        <authorList>
            <person name="Varghese N."/>
            <person name="Submissions S."/>
        </authorList>
    </citation>
    <scope>NUCLEOTIDE SEQUENCE [LARGE SCALE GENOMIC DNA]</scope>
    <source>
        <strain evidence="4 5">DSM 25457</strain>
    </source>
</reference>
<feature type="compositionally biased region" description="Basic and acidic residues" evidence="1">
    <location>
        <begin position="41"/>
        <end position="70"/>
    </location>
</feature>
<organism evidence="4 5">
    <name type="scientific">Neorhodopirellula lusitana</name>
    <dbReference type="NCBI Taxonomy" id="445327"/>
    <lineage>
        <taxon>Bacteria</taxon>
        <taxon>Pseudomonadati</taxon>
        <taxon>Planctomycetota</taxon>
        <taxon>Planctomycetia</taxon>
        <taxon>Pirellulales</taxon>
        <taxon>Pirellulaceae</taxon>
        <taxon>Neorhodopirellula</taxon>
    </lineage>
</organism>
<feature type="compositionally biased region" description="Low complexity" evidence="1">
    <location>
        <begin position="127"/>
        <end position="146"/>
    </location>
</feature>